<dbReference type="AlphaFoldDB" id="A0A6H9YUS9"/>
<evidence type="ECO:0000313" key="2">
    <source>
        <dbReference type="EMBL" id="KAB2343629.1"/>
    </source>
</evidence>
<reference evidence="2 3" key="1">
    <citation type="submission" date="2019-09" db="EMBL/GenBank/DDBJ databases">
        <title>Actinomadura physcomitrii sp. nov., a novel actinomycete isolated from moss [Physcomitrium sphaericum (Ludw) Fuernr].</title>
        <authorList>
            <person name="Zhuang X."/>
            <person name="Liu C."/>
        </authorList>
    </citation>
    <scope>NUCLEOTIDE SEQUENCE [LARGE SCALE GENOMIC DNA]</scope>
    <source>
        <strain evidence="2 3">HMC1</strain>
    </source>
</reference>
<evidence type="ECO:0000259" key="1">
    <source>
        <dbReference type="Pfam" id="PF01979"/>
    </source>
</evidence>
<dbReference type="PANTHER" id="PTHR43135:SF3">
    <property type="entry name" value="ALPHA-D-RIBOSE 1-METHYLPHOSPHONATE 5-TRIPHOSPHATE DIPHOSPHATASE"/>
    <property type="match status" value="1"/>
</dbReference>
<dbReference type="SUPFAM" id="SSF51556">
    <property type="entry name" value="Metallo-dependent hydrolases"/>
    <property type="match status" value="1"/>
</dbReference>
<dbReference type="OrthoDB" id="3514520at2"/>
<dbReference type="Gene3D" id="3.20.20.140">
    <property type="entry name" value="Metal-dependent hydrolases"/>
    <property type="match status" value="2"/>
</dbReference>
<keyword evidence="3" id="KW-1185">Reference proteome</keyword>
<dbReference type="InterPro" id="IPR006680">
    <property type="entry name" value="Amidohydro-rel"/>
</dbReference>
<dbReference type="InterPro" id="IPR011059">
    <property type="entry name" value="Metal-dep_hydrolase_composite"/>
</dbReference>
<comment type="caution">
    <text evidence="2">The sequence shown here is derived from an EMBL/GenBank/DDBJ whole genome shotgun (WGS) entry which is preliminary data.</text>
</comment>
<proteinExistence type="predicted"/>
<accession>A0A6H9YUS9</accession>
<sequence>MSSMLAWGSEARTRWAACRTAAALRSASARRRLRREADISDMLSTLANLDNLDIVSEIRAETSRRTVLRSGLLMTAAAAPSVPGRAAAADETIALTGVTVVDATGRPPRRDMTVLVRGQRIAGLGRRGTVTIPAGARVLDLPGRFVIPGLCDAHVHSVPDERISPPLHLVNGITTVREMSGSPLLHQWRERTRHGELLGPRSVIASRIVDGAPTIGDPAVFTEVATADQARAAVRQARREGADFVKVYSRLPRDLHRVIADEARRCGIPFAGHCSDAVALTAASAAGQRSIEHLYGIWYDTSTREPELRARIAAMRIERGDYLHWMRETHHLEWDAATSYNPRKAARVFATLARNRTRMVPTLTVYQVLDRPEEVDPNDERLRYVPAAVAEGWRWALDHVIRAGRTPQEIAQHRALLDRRQMLVGAMADAGVPIVAGTDAGDVPFQVPGFALHDELAALVRAGLSPVRALRAATIEAARLLGLDHLLGTVEVGKLADLAVLDADPLADIRNTTRIHAVLTRGRLITAEHRARMLADIARAAAEPPAAP</sequence>
<dbReference type="EMBL" id="WBMT01000018">
    <property type="protein sequence ID" value="KAB2343629.1"/>
    <property type="molecule type" value="Genomic_DNA"/>
</dbReference>
<gene>
    <name evidence="2" type="ORF">F8566_33365</name>
</gene>
<dbReference type="GO" id="GO:0016810">
    <property type="term" value="F:hydrolase activity, acting on carbon-nitrogen (but not peptide) bonds"/>
    <property type="evidence" value="ECO:0007669"/>
    <property type="project" value="InterPro"/>
</dbReference>
<dbReference type="SUPFAM" id="SSF51338">
    <property type="entry name" value="Composite domain of metallo-dependent hydrolases"/>
    <property type="match status" value="1"/>
</dbReference>
<protein>
    <submittedName>
        <fullName evidence="2">Amidohydrolase family protein</fullName>
    </submittedName>
</protein>
<name>A0A6H9YUS9_9ACTN</name>
<keyword evidence="2" id="KW-0378">Hydrolase</keyword>
<dbReference type="Proteomes" id="UP000468735">
    <property type="component" value="Unassembled WGS sequence"/>
</dbReference>
<dbReference type="Pfam" id="PF01979">
    <property type="entry name" value="Amidohydro_1"/>
    <property type="match status" value="1"/>
</dbReference>
<feature type="domain" description="Amidohydrolase-related" evidence="1">
    <location>
        <begin position="145"/>
        <end position="524"/>
    </location>
</feature>
<dbReference type="InterPro" id="IPR051781">
    <property type="entry name" value="Metallo-dep_Hydrolase"/>
</dbReference>
<evidence type="ECO:0000313" key="3">
    <source>
        <dbReference type="Proteomes" id="UP000468735"/>
    </source>
</evidence>
<dbReference type="Gene3D" id="2.30.40.10">
    <property type="entry name" value="Urease, subunit C, domain 1"/>
    <property type="match status" value="1"/>
</dbReference>
<dbReference type="PANTHER" id="PTHR43135">
    <property type="entry name" value="ALPHA-D-RIBOSE 1-METHYLPHOSPHONATE 5-TRIPHOSPHATE DIPHOSPHATASE"/>
    <property type="match status" value="1"/>
</dbReference>
<organism evidence="2 3">
    <name type="scientific">Actinomadura rudentiformis</name>
    <dbReference type="NCBI Taxonomy" id="359158"/>
    <lineage>
        <taxon>Bacteria</taxon>
        <taxon>Bacillati</taxon>
        <taxon>Actinomycetota</taxon>
        <taxon>Actinomycetes</taxon>
        <taxon>Streptosporangiales</taxon>
        <taxon>Thermomonosporaceae</taxon>
        <taxon>Actinomadura</taxon>
    </lineage>
</organism>
<dbReference type="InterPro" id="IPR032466">
    <property type="entry name" value="Metal_Hydrolase"/>
</dbReference>